<keyword evidence="4" id="KW-0238">DNA-binding</keyword>
<comment type="caution">
    <text evidence="9">The sequence shown here is derived from an EMBL/GenBank/DDBJ whole genome shotgun (WGS) entry which is preliminary data.</text>
</comment>
<dbReference type="GO" id="GO:0015074">
    <property type="term" value="P:DNA integration"/>
    <property type="evidence" value="ECO:0007669"/>
    <property type="project" value="UniProtKB-KW"/>
</dbReference>
<evidence type="ECO:0000256" key="5">
    <source>
        <dbReference type="ARBA" id="ARBA00023172"/>
    </source>
</evidence>
<evidence type="ECO:0000256" key="6">
    <source>
        <dbReference type="PIRSR" id="PIRSR606118-50"/>
    </source>
</evidence>
<dbReference type="SMART" id="SM00857">
    <property type="entry name" value="Resolvase"/>
    <property type="match status" value="1"/>
</dbReference>
<dbReference type="PANTHER" id="PTHR30461">
    <property type="entry name" value="DNA-INVERTASE FROM LAMBDOID PROPHAGE"/>
    <property type="match status" value="1"/>
</dbReference>
<dbReference type="InterPro" id="IPR050639">
    <property type="entry name" value="SSR_resolvase"/>
</dbReference>
<evidence type="ECO:0000256" key="3">
    <source>
        <dbReference type="ARBA" id="ARBA00023100"/>
    </source>
</evidence>
<dbReference type="FunFam" id="3.40.50.1390:FF:000001">
    <property type="entry name" value="DNA recombinase"/>
    <property type="match status" value="1"/>
</dbReference>
<dbReference type="Proteomes" id="UP000810292">
    <property type="component" value="Unassembled WGS sequence"/>
</dbReference>
<accession>A0A9D9ID02</accession>
<dbReference type="PROSITE" id="PS00397">
    <property type="entry name" value="RECOMBINASES_1"/>
    <property type="match status" value="1"/>
</dbReference>
<dbReference type="GO" id="GO:0003677">
    <property type="term" value="F:DNA binding"/>
    <property type="evidence" value="ECO:0007669"/>
    <property type="project" value="UniProtKB-KW"/>
</dbReference>
<dbReference type="InterPro" id="IPR006118">
    <property type="entry name" value="Recombinase_CS"/>
</dbReference>
<sequence length="192" mass="21797">MKVAYIRVSTEDQNTARQEEAIRNLGVEKAFIEKVSGKNMDRPQLKAMLDYVREGDTLIVESYSRLARNTKDLLSIIEELEKKGVAFVSLKENIDTSTPQGKLMLTIFAGLAQFERECTLQRQKEGIAIAKIEGRYKGRKPVAIPDNWNEVIALWKKGEITAKVAQKKLGMTPATFYRKIKESESSKPYAIR</sequence>
<evidence type="ECO:0000313" key="9">
    <source>
        <dbReference type="EMBL" id="MBO8470070.1"/>
    </source>
</evidence>
<dbReference type="GO" id="GO:0000150">
    <property type="term" value="F:DNA strand exchange activity"/>
    <property type="evidence" value="ECO:0007669"/>
    <property type="project" value="UniProtKB-KW"/>
</dbReference>
<name>A0A9D9ID02_9SPIO</name>
<dbReference type="InterPro" id="IPR006119">
    <property type="entry name" value="Resolv_N"/>
</dbReference>
<comment type="similarity">
    <text evidence="1">Belongs to the site-specific recombinase resolvase family.</text>
</comment>
<dbReference type="Gene3D" id="3.40.50.1390">
    <property type="entry name" value="Resolvase, N-terminal catalytic domain"/>
    <property type="match status" value="1"/>
</dbReference>
<dbReference type="SUPFAM" id="SSF53041">
    <property type="entry name" value="Resolvase-like"/>
    <property type="match status" value="1"/>
</dbReference>
<reference evidence="9" key="2">
    <citation type="journal article" date="2021" name="PeerJ">
        <title>Extensive microbial diversity within the chicken gut microbiome revealed by metagenomics and culture.</title>
        <authorList>
            <person name="Gilroy R."/>
            <person name="Ravi A."/>
            <person name="Getino M."/>
            <person name="Pursley I."/>
            <person name="Horton D.L."/>
            <person name="Alikhan N.F."/>
            <person name="Baker D."/>
            <person name="Gharbi K."/>
            <person name="Hall N."/>
            <person name="Watson M."/>
            <person name="Adriaenssens E.M."/>
            <person name="Foster-Nyarko E."/>
            <person name="Jarju S."/>
            <person name="Secka A."/>
            <person name="Antonio M."/>
            <person name="Oren A."/>
            <person name="Chaudhuri R.R."/>
            <person name="La Ragione R."/>
            <person name="Hildebrand F."/>
            <person name="Pallen M.J."/>
        </authorList>
    </citation>
    <scope>NUCLEOTIDE SEQUENCE</scope>
    <source>
        <strain evidence="9">14700</strain>
    </source>
</reference>
<dbReference type="InterPro" id="IPR036162">
    <property type="entry name" value="Resolvase-like_N_sf"/>
</dbReference>
<feature type="domain" description="Resolvase/invertase-type recombinase catalytic" evidence="8">
    <location>
        <begin position="1"/>
        <end position="134"/>
    </location>
</feature>
<evidence type="ECO:0000256" key="4">
    <source>
        <dbReference type="ARBA" id="ARBA00023125"/>
    </source>
</evidence>
<evidence type="ECO:0000256" key="1">
    <source>
        <dbReference type="ARBA" id="ARBA00009913"/>
    </source>
</evidence>
<dbReference type="Pfam" id="PF00239">
    <property type="entry name" value="Resolvase"/>
    <property type="match status" value="1"/>
</dbReference>
<reference evidence="9" key="1">
    <citation type="submission" date="2020-10" db="EMBL/GenBank/DDBJ databases">
        <authorList>
            <person name="Gilroy R."/>
        </authorList>
    </citation>
    <scope>NUCLEOTIDE SEQUENCE</scope>
    <source>
        <strain evidence="9">14700</strain>
    </source>
</reference>
<gene>
    <name evidence="9" type="ORF">IAA72_09870</name>
</gene>
<keyword evidence="2" id="KW-0229">DNA integration</keyword>
<dbReference type="CDD" id="cd03768">
    <property type="entry name" value="SR_ResInv"/>
    <property type="match status" value="1"/>
</dbReference>
<evidence type="ECO:0000256" key="7">
    <source>
        <dbReference type="PROSITE-ProRule" id="PRU10137"/>
    </source>
</evidence>
<organism evidence="9 10">
    <name type="scientific">Candidatus Ornithospirochaeta stercoravium</name>
    <dbReference type="NCBI Taxonomy" id="2840897"/>
    <lineage>
        <taxon>Bacteria</taxon>
        <taxon>Pseudomonadati</taxon>
        <taxon>Spirochaetota</taxon>
        <taxon>Spirochaetia</taxon>
        <taxon>Spirochaetales</taxon>
        <taxon>Spirochaetaceae</taxon>
        <taxon>Spirochaetaceae incertae sedis</taxon>
        <taxon>Candidatus Ornithospirochaeta</taxon>
    </lineage>
</organism>
<evidence type="ECO:0000259" key="8">
    <source>
        <dbReference type="PROSITE" id="PS51736"/>
    </source>
</evidence>
<keyword evidence="3" id="KW-0230">DNA invertase</keyword>
<evidence type="ECO:0000313" key="10">
    <source>
        <dbReference type="Proteomes" id="UP000810292"/>
    </source>
</evidence>
<dbReference type="EMBL" id="JADIMF010000158">
    <property type="protein sequence ID" value="MBO8470070.1"/>
    <property type="molecule type" value="Genomic_DNA"/>
</dbReference>
<dbReference type="PROSITE" id="PS51736">
    <property type="entry name" value="RECOMBINASES_3"/>
    <property type="match status" value="1"/>
</dbReference>
<dbReference type="PANTHER" id="PTHR30461:SF26">
    <property type="entry name" value="RESOLVASE HOMOLOG YNEB"/>
    <property type="match status" value="1"/>
</dbReference>
<feature type="active site" description="O-(5'-phospho-DNA)-serine intermediate" evidence="6 7">
    <location>
        <position position="9"/>
    </location>
</feature>
<dbReference type="AlphaFoldDB" id="A0A9D9ID02"/>
<protein>
    <submittedName>
        <fullName evidence="9">Recombinase family protein</fullName>
    </submittedName>
</protein>
<evidence type="ECO:0000256" key="2">
    <source>
        <dbReference type="ARBA" id="ARBA00022908"/>
    </source>
</evidence>
<keyword evidence="5" id="KW-0233">DNA recombination</keyword>
<proteinExistence type="inferred from homology"/>